<dbReference type="GO" id="GO:0004066">
    <property type="term" value="F:asparagine synthase (glutamine-hydrolyzing) activity"/>
    <property type="evidence" value="ECO:0007669"/>
    <property type="project" value="UniProtKB-EC"/>
</dbReference>
<comment type="similarity">
    <text evidence="2">Belongs to the asparagine synthetase family.</text>
</comment>
<evidence type="ECO:0000256" key="5">
    <source>
        <dbReference type="ARBA" id="ARBA00022840"/>
    </source>
</evidence>
<evidence type="ECO:0000313" key="10">
    <source>
        <dbReference type="Proteomes" id="UP001156666"/>
    </source>
</evidence>
<dbReference type="Pfam" id="PF00733">
    <property type="entry name" value="Asn_synthase"/>
    <property type="match status" value="1"/>
</dbReference>
<dbReference type="EMBL" id="BSOH01000020">
    <property type="protein sequence ID" value="GLR18286.1"/>
    <property type="molecule type" value="Genomic_DNA"/>
</dbReference>
<proteinExistence type="inferred from homology"/>
<protein>
    <recommendedName>
        <fullName evidence="3">asparagine synthase (glutamine-hydrolyzing)</fullName>
        <ecNumber evidence="3">6.3.5.4</ecNumber>
    </recommendedName>
</protein>
<comment type="catalytic activity">
    <reaction evidence="6">
        <text>L-aspartate + L-glutamine + ATP + H2O = L-asparagine + L-glutamate + AMP + diphosphate + H(+)</text>
        <dbReference type="Rhea" id="RHEA:12228"/>
        <dbReference type="ChEBI" id="CHEBI:15377"/>
        <dbReference type="ChEBI" id="CHEBI:15378"/>
        <dbReference type="ChEBI" id="CHEBI:29985"/>
        <dbReference type="ChEBI" id="CHEBI:29991"/>
        <dbReference type="ChEBI" id="CHEBI:30616"/>
        <dbReference type="ChEBI" id="CHEBI:33019"/>
        <dbReference type="ChEBI" id="CHEBI:58048"/>
        <dbReference type="ChEBI" id="CHEBI:58359"/>
        <dbReference type="ChEBI" id="CHEBI:456215"/>
        <dbReference type="EC" id="6.3.5.4"/>
    </reaction>
</comment>
<dbReference type="PANTHER" id="PTHR43284">
    <property type="entry name" value="ASPARAGINE SYNTHETASE (GLUTAMINE-HYDROLYZING)"/>
    <property type="match status" value="1"/>
</dbReference>
<gene>
    <name evidence="9" type="ORF">GCM10007940_29020</name>
</gene>
<comment type="caution">
    <text evidence="9">The sequence shown here is derived from an EMBL/GenBank/DDBJ whole genome shotgun (WGS) entry which is preliminary data.</text>
</comment>
<reference evidence="9" key="2">
    <citation type="submission" date="2023-01" db="EMBL/GenBank/DDBJ databases">
        <title>Draft genome sequence of Portibacter lacus strain NBRC 108769.</title>
        <authorList>
            <person name="Sun Q."/>
            <person name="Mori K."/>
        </authorList>
    </citation>
    <scope>NUCLEOTIDE SEQUENCE</scope>
    <source>
        <strain evidence="9">NBRC 108769</strain>
    </source>
</reference>
<evidence type="ECO:0000313" key="9">
    <source>
        <dbReference type="EMBL" id="GLR18286.1"/>
    </source>
</evidence>
<dbReference type="GO" id="GO:0005524">
    <property type="term" value="F:ATP binding"/>
    <property type="evidence" value="ECO:0007669"/>
    <property type="project" value="UniProtKB-KW"/>
</dbReference>
<organism evidence="9 10">
    <name type="scientific">Portibacter lacus</name>
    <dbReference type="NCBI Taxonomy" id="1099794"/>
    <lineage>
        <taxon>Bacteria</taxon>
        <taxon>Pseudomonadati</taxon>
        <taxon>Bacteroidota</taxon>
        <taxon>Saprospiria</taxon>
        <taxon>Saprospirales</taxon>
        <taxon>Haliscomenobacteraceae</taxon>
        <taxon>Portibacter</taxon>
    </lineage>
</organism>
<dbReference type="InterPro" id="IPR014729">
    <property type="entry name" value="Rossmann-like_a/b/a_fold"/>
</dbReference>
<evidence type="ECO:0000256" key="1">
    <source>
        <dbReference type="ARBA" id="ARBA00005187"/>
    </source>
</evidence>
<dbReference type="InterPro" id="IPR001962">
    <property type="entry name" value="Asn_synthase"/>
</dbReference>
<feature type="domain" description="Asparagine synthetase" evidence="7">
    <location>
        <begin position="193"/>
        <end position="548"/>
    </location>
</feature>
<dbReference type="SUPFAM" id="SSF52402">
    <property type="entry name" value="Adenine nucleotide alpha hydrolases-like"/>
    <property type="match status" value="1"/>
</dbReference>
<dbReference type="SUPFAM" id="SSF56235">
    <property type="entry name" value="N-terminal nucleophile aminohydrolases (Ntn hydrolases)"/>
    <property type="match status" value="1"/>
</dbReference>
<name>A0AA37SPK1_9BACT</name>
<dbReference type="InterPro" id="IPR017932">
    <property type="entry name" value="GATase_2_dom"/>
</dbReference>
<dbReference type="Gene3D" id="3.60.20.10">
    <property type="entry name" value="Glutamine Phosphoribosylpyrophosphate, subunit 1, domain 1"/>
    <property type="match status" value="1"/>
</dbReference>
<dbReference type="PANTHER" id="PTHR43284:SF1">
    <property type="entry name" value="ASPARAGINE SYNTHETASE"/>
    <property type="match status" value="1"/>
</dbReference>
<dbReference type="Gene3D" id="3.40.50.620">
    <property type="entry name" value="HUPs"/>
    <property type="match status" value="1"/>
</dbReference>
<dbReference type="CDD" id="cd01991">
    <property type="entry name" value="Asn_synthase_B_C"/>
    <property type="match status" value="1"/>
</dbReference>
<evidence type="ECO:0000256" key="6">
    <source>
        <dbReference type="ARBA" id="ARBA00048741"/>
    </source>
</evidence>
<feature type="domain" description="Glutamine amidotransferase type-2" evidence="8">
    <location>
        <begin position="56"/>
        <end position="107"/>
    </location>
</feature>
<sequence length="552" mass="63258">MPIKQQNRYSGVIFKNQVEVAALSNQFSKINDHFYLQSNEAIAFDGYIPGEDSFSHAHIDRYNGSWSVCEILENELILSRDRIGVRSIYYWEDENHFAFANEIKGLLQFPFVPFKVSKQGAHEFFFSGKTSGLIEGVHELGAGEMLTFSFSSLTYSTKSYFNRAENTPSEESIEEISEQIRDRISKVIQQIEADSAELGAFLSGGIDSSVIAATLALNEKQDRIPFITAMTSDESLNEVEYAEEVVKKLGITEWHQVVAQNIESEIENLHVAMELPTTSLGSFLQYEMMRFCKYKGINEVLDGTGADALFAGHYYHLAIYWNSLIRKGKVSAFVQQMTESKLGENSMKFYIKNLLKYHYFPRVNPQNKRKLDVKINPLLLGLNSDLLDLEVASTLPGSMKNLNSFLAYEFYDGAVANLLRFNDRIGRHFGVMNHSIFSEYSQIFEYALAIPQELKIKNGFSKYVLRNAYSDILPQEVLRRKDKMGLVAPNNYWMKKHKDLLLSYFTEDLSPFFDVEKMKKLLGEAIDESDAQENYKIFKFISFAIWHKVMSK</sequence>
<dbReference type="RefSeq" id="WP_235293650.1">
    <property type="nucleotide sequence ID" value="NZ_BSOH01000020.1"/>
</dbReference>
<dbReference type="InterPro" id="IPR006426">
    <property type="entry name" value="Asn_synth_AEB"/>
</dbReference>
<evidence type="ECO:0000259" key="7">
    <source>
        <dbReference type="Pfam" id="PF00733"/>
    </source>
</evidence>
<dbReference type="Proteomes" id="UP001156666">
    <property type="component" value="Unassembled WGS sequence"/>
</dbReference>
<dbReference type="GO" id="GO:0006529">
    <property type="term" value="P:asparagine biosynthetic process"/>
    <property type="evidence" value="ECO:0007669"/>
    <property type="project" value="InterPro"/>
</dbReference>
<dbReference type="InterPro" id="IPR029055">
    <property type="entry name" value="Ntn_hydrolases_N"/>
</dbReference>
<keyword evidence="5" id="KW-0067">ATP-binding</keyword>
<dbReference type="AlphaFoldDB" id="A0AA37SPK1"/>
<comment type="pathway">
    <text evidence="1">Amino-acid biosynthesis; L-asparagine biosynthesis; L-asparagine from L-aspartate (L-Gln route): step 1/1.</text>
</comment>
<reference evidence="9" key="1">
    <citation type="journal article" date="2014" name="Int. J. Syst. Evol. Microbiol.">
        <title>Complete genome sequence of Corynebacterium casei LMG S-19264T (=DSM 44701T), isolated from a smear-ripened cheese.</title>
        <authorList>
            <consortium name="US DOE Joint Genome Institute (JGI-PGF)"/>
            <person name="Walter F."/>
            <person name="Albersmeier A."/>
            <person name="Kalinowski J."/>
            <person name="Ruckert C."/>
        </authorList>
    </citation>
    <scope>NUCLEOTIDE SEQUENCE</scope>
    <source>
        <strain evidence="9">NBRC 108769</strain>
    </source>
</reference>
<dbReference type="Pfam" id="PF13537">
    <property type="entry name" value="GATase_7"/>
    <property type="match status" value="1"/>
</dbReference>
<keyword evidence="10" id="KW-1185">Reference proteome</keyword>
<dbReference type="InterPro" id="IPR051786">
    <property type="entry name" value="ASN_synthetase/amidase"/>
</dbReference>
<keyword evidence="4" id="KW-0547">Nucleotide-binding</keyword>
<evidence type="ECO:0000256" key="4">
    <source>
        <dbReference type="ARBA" id="ARBA00022741"/>
    </source>
</evidence>
<evidence type="ECO:0000256" key="2">
    <source>
        <dbReference type="ARBA" id="ARBA00005752"/>
    </source>
</evidence>
<dbReference type="EC" id="6.3.5.4" evidence="3"/>
<accession>A0AA37SPK1</accession>
<evidence type="ECO:0000256" key="3">
    <source>
        <dbReference type="ARBA" id="ARBA00012737"/>
    </source>
</evidence>
<evidence type="ECO:0000259" key="8">
    <source>
        <dbReference type="Pfam" id="PF13537"/>
    </source>
</evidence>
<dbReference type="PIRSF" id="PIRSF001589">
    <property type="entry name" value="Asn_synthetase_glu-h"/>
    <property type="match status" value="1"/>
</dbReference>